<dbReference type="RefSeq" id="XP_009222754.1">
    <property type="nucleotide sequence ID" value="XM_009224490.1"/>
</dbReference>
<reference evidence="5" key="4">
    <citation type="journal article" date="2015" name="G3 (Bethesda)">
        <title>Genome sequences of three phytopathogenic species of the Magnaporthaceae family of fungi.</title>
        <authorList>
            <person name="Okagaki L.H."/>
            <person name="Nunes C.C."/>
            <person name="Sailsbery J."/>
            <person name="Clay B."/>
            <person name="Brown D."/>
            <person name="John T."/>
            <person name="Oh Y."/>
            <person name="Young N."/>
            <person name="Fitzgerald M."/>
            <person name="Haas B.J."/>
            <person name="Zeng Q."/>
            <person name="Young S."/>
            <person name="Adiconis X."/>
            <person name="Fan L."/>
            <person name="Levin J.Z."/>
            <person name="Mitchell T.K."/>
            <person name="Okubara P.A."/>
            <person name="Farman M.L."/>
            <person name="Kohn L.M."/>
            <person name="Birren B."/>
            <person name="Ma L.-J."/>
            <person name="Dean R.A."/>
        </authorList>
    </citation>
    <scope>NUCLEOTIDE SEQUENCE</scope>
    <source>
        <strain evidence="5">R3-111a-1</strain>
    </source>
</reference>
<reference evidence="5" key="5">
    <citation type="submission" date="2018-04" db="UniProtKB">
        <authorList>
            <consortium name="EnsemblFungi"/>
        </authorList>
    </citation>
    <scope>IDENTIFICATION</scope>
    <source>
        <strain evidence="5">R3-111a-1</strain>
    </source>
</reference>
<dbReference type="PANTHER" id="PTHR12281">
    <property type="entry name" value="RP42 RELATED"/>
    <property type="match status" value="1"/>
</dbReference>
<dbReference type="OrthoDB" id="27198at2759"/>
<dbReference type="PROSITE" id="PS51229">
    <property type="entry name" value="DCUN1"/>
    <property type="match status" value="1"/>
</dbReference>
<feature type="region of interest" description="Disordered" evidence="2">
    <location>
        <begin position="278"/>
        <end position="361"/>
    </location>
</feature>
<dbReference type="Gene3D" id="1.10.238.200">
    <property type="entry name" value="Cullin, PONY binding domain"/>
    <property type="match status" value="1"/>
</dbReference>
<dbReference type="InterPro" id="IPR014764">
    <property type="entry name" value="DCN-prot"/>
</dbReference>
<feature type="compositionally biased region" description="Basic and acidic residues" evidence="2">
    <location>
        <begin position="124"/>
        <end position="134"/>
    </location>
</feature>
<reference evidence="6" key="1">
    <citation type="submission" date="2010-07" db="EMBL/GenBank/DDBJ databases">
        <title>The genome sequence of Gaeumannomyces graminis var. tritici strain R3-111a-1.</title>
        <authorList>
            <consortium name="The Broad Institute Genome Sequencing Platform"/>
            <person name="Ma L.-J."/>
            <person name="Dead R."/>
            <person name="Young S."/>
            <person name="Zeng Q."/>
            <person name="Koehrsen M."/>
            <person name="Alvarado L."/>
            <person name="Berlin A."/>
            <person name="Chapman S.B."/>
            <person name="Chen Z."/>
            <person name="Freedman E."/>
            <person name="Gellesch M."/>
            <person name="Goldberg J."/>
            <person name="Griggs A."/>
            <person name="Gujja S."/>
            <person name="Heilman E.R."/>
            <person name="Heiman D."/>
            <person name="Hepburn T."/>
            <person name="Howarth C."/>
            <person name="Jen D."/>
            <person name="Larson L."/>
            <person name="Mehta T."/>
            <person name="Neiman D."/>
            <person name="Pearson M."/>
            <person name="Roberts A."/>
            <person name="Saif S."/>
            <person name="Shea T."/>
            <person name="Shenoy N."/>
            <person name="Sisk P."/>
            <person name="Stolte C."/>
            <person name="Sykes S."/>
            <person name="Walk T."/>
            <person name="White J."/>
            <person name="Yandava C."/>
            <person name="Haas B."/>
            <person name="Nusbaum C."/>
            <person name="Birren B."/>
        </authorList>
    </citation>
    <scope>NUCLEOTIDE SEQUENCE [LARGE SCALE GENOMIC DNA]</scope>
    <source>
        <strain evidence="6">R3-111a-1</strain>
    </source>
</reference>
<feature type="compositionally biased region" description="Gly residues" evidence="2">
    <location>
        <begin position="98"/>
        <end position="109"/>
    </location>
</feature>
<dbReference type="Proteomes" id="UP000006039">
    <property type="component" value="Unassembled WGS sequence"/>
</dbReference>
<evidence type="ECO:0000256" key="2">
    <source>
        <dbReference type="SAM" id="MobiDB-lite"/>
    </source>
</evidence>
<comment type="function">
    <text evidence="1">Neddylation of cullins play an essential role in the regulation of SCF-type complexes activity.</text>
</comment>
<organism evidence="4">
    <name type="scientific">Gaeumannomyces tritici (strain R3-111a-1)</name>
    <name type="common">Wheat and barley take-all root rot fungus</name>
    <name type="synonym">Gaeumannomyces graminis var. tritici</name>
    <dbReference type="NCBI Taxonomy" id="644352"/>
    <lineage>
        <taxon>Eukaryota</taxon>
        <taxon>Fungi</taxon>
        <taxon>Dikarya</taxon>
        <taxon>Ascomycota</taxon>
        <taxon>Pezizomycotina</taxon>
        <taxon>Sordariomycetes</taxon>
        <taxon>Sordariomycetidae</taxon>
        <taxon>Magnaporthales</taxon>
        <taxon>Magnaporthaceae</taxon>
        <taxon>Gaeumannomyces</taxon>
    </lineage>
</organism>
<reference evidence="4" key="2">
    <citation type="submission" date="2010-07" db="EMBL/GenBank/DDBJ databases">
        <authorList>
            <consortium name="The Broad Institute Genome Sequencing Platform"/>
            <consortium name="Broad Institute Genome Sequencing Center for Infectious Disease"/>
            <person name="Ma L.-J."/>
            <person name="Dead R."/>
            <person name="Young S."/>
            <person name="Zeng Q."/>
            <person name="Koehrsen M."/>
            <person name="Alvarado L."/>
            <person name="Berlin A."/>
            <person name="Chapman S.B."/>
            <person name="Chen Z."/>
            <person name="Freedman E."/>
            <person name="Gellesch M."/>
            <person name="Goldberg J."/>
            <person name="Griggs A."/>
            <person name="Gujja S."/>
            <person name="Heilman E.R."/>
            <person name="Heiman D."/>
            <person name="Hepburn T."/>
            <person name="Howarth C."/>
            <person name="Jen D."/>
            <person name="Larson L."/>
            <person name="Mehta T."/>
            <person name="Neiman D."/>
            <person name="Pearson M."/>
            <person name="Roberts A."/>
            <person name="Saif S."/>
            <person name="Shea T."/>
            <person name="Shenoy N."/>
            <person name="Sisk P."/>
            <person name="Stolte C."/>
            <person name="Sykes S."/>
            <person name="Walk T."/>
            <person name="White J."/>
            <person name="Yandava C."/>
            <person name="Haas B."/>
            <person name="Nusbaum C."/>
            <person name="Birren B."/>
        </authorList>
    </citation>
    <scope>NUCLEOTIDE SEQUENCE</scope>
    <source>
        <strain evidence="4">R3-111a-1</strain>
    </source>
</reference>
<dbReference type="Gene3D" id="1.10.238.10">
    <property type="entry name" value="EF-hand"/>
    <property type="match status" value="1"/>
</dbReference>
<dbReference type="STRING" id="644352.J3NZH1"/>
<dbReference type="EMBL" id="GL385397">
    <property type="protein sequence ID" value="EJT76754.1"/>
    <property type="molecule type" value="Genomic_DNA"/>
</dbReference>
<dbReference type="Pfam" id="PF03556">
    <property type="entry name" value="Cullin_binding"/>
    <property type="match status" value="1"/>
</dbReference>
<feature type="region of interest" description="Disordered" evidence="2">
    <location>
        <begin position="96"/>
        <end position="172"/>
    </location>
</feature>
<proteinExistence type="predicted"/>
<sequence>MPLTSGQKAIVASFCQATGATEKAAQRFLKNANFKIDVAADALNPASSRTIRNNRRFSLTSSLSSFGRHNSSNTPCVLSSSTLPKPAVRLEEMYAPWVGGGNPGRGQGRGSDPSRGHGRGAFRGTDRGPDRGREYSQGAAQGADRGSGRGRGADRGAFQGADHGLGRGRGADREAFRGASRGADHESGRGSGAFRGASRGAFRGVAPDTFQGAGNGHGAFFYAEINAYFQRLENAMAANLFPPPDVPSSHHGAGSGRIHGGTPAYWDHAAIQRHLQEAGNDTPRSGNSSGPANGTVIPQARTGESQVASGSYSHHLGQGYSRLSISATGPPPTPPRHGSPRTRQIMERPTSSSLGPEAPRISSLPFTFRSQFTPERMTRLVNNNRNHSYFSSNANVATSTASVESKLDKLFNELRESGEDTQDELSAESAMSYAMALGVDPEKAGIFALMELLQAPSLGTITRQGFIEGWKTTGAQPTKSSQKDHIQTVIRSMQTDTELFRRVYRYAFVAGKETPEQRAVPLDNALVYWQCFFGADQHQGKPWVTTGGPGAAGGTTDWYALWTDYLKANWTRTVSKDMWNQTLVFALKTLADPNLGFWTPDGAWPSVIDNFVEWVRAKQGTSATPAATMEVDS</sequence>
<dbReference type="GeneID" id="20347128"/>
<dbReference type="GO" id="GO:0032182">
    <property type="term" value="F:ubiquitin-like protein binding"/>
    <property type="evidence" value="ECO:0007669"/>
    <property type="project" value="TreeGrafter"/>
</dbReference>
<evidence type="ECO:0000256" key="1">
    <source>
        <dbReference type="RuleBase" id="RU410713"/>
    </source>
</evidence>
<reference evidence="4" key="3">
    <citation type="submission" date="2010-09" db="EMBL/GenBank/DDBJ databases">
        <title>Annotation of Gaeumannomyces graminis var. tritici R3-111a-1.</title>
        <authorList>
            <consortium name="The Broad Institute Genome Sequencing Platform"/>
            <person name="Ma L.-J."/>
            <person name="Dead R."/>
            <person name="Young S.K."/>
            <person name="Zeng Q."/>
            <person name="Gargeya S."/>
            <person name="Fitzgerald M."/>
            <person name="Haas B."/>
            <person name="Abouelleil A."/>
            <person name="Alvarado L."/>
            <person name="Arachchi H.M."/>
            <person name="Berlin A."/>
            <person name="Brown A."/>
            <person name="Chapman S.B."/>
            <person name="Chen Z."/>
            <person name="Dunbar C."/>
            <person name="Freedman E."/>
            <person name="Gearin G."/>
            <person name="Gellesch M."/>
            <person name="Goldberg J."/>
            <person name="Griggs A."/>
            <person name="Gujja S."/>
            <person name="Heiman D."/>
            <person name="Howarth C."/>
            <person name="Larson L."/>
            <person name="Lui A."/>
            <person name="MacDonald P.J.P."/>
            <person name="Mehta T."/>
            <person name="Montmayeur A."/>
            <person name="Murphy C."/>
            <person name="Neiman D."/>
            <person name="Pearson M."/>
            <person name="Priest M."/>
            <person name="Roberts A."/>
            <person name="Saif S."/>
            <person name="Shea T."/>
            <person name="Shenoy N."/>
            <person name="Sisk P."/>
            <person name="Stolte C."/>
            <person name="Sykes S."/>
            <person name="Yandava C."/>
            <person name="Wortman J."/>
            <person name="Nusbaum C."/>
            <person name="Birren B."/>
        </authorList>
    </citation>
    <scope>NUCLEOTIDE SEQUENCE</scope>
    <source>
        <strain evidence="4">R3-111a-1</strain>
    </source>
</reference>
<dbReference type="VEuPathDB" id="FungiDB:GGTG_06670"/>
<feature type="compositionally biased region" description="Polar residues" evidence="2">
    <location>
        <begin position="302"/>
        <end position="312"/>
    </location>
</feature>
<evidence type="ECO:0000313" key="5">
    <source>
        <dbReference type="EnsemblFungi" id="EJT76754"/>
    </source>
</evidence>
<dbReference type="InterPro" id="IPR005176">
    <property type="entry name" value="PONY_dom"/>
</dbReference>
<dbReference type="GO" id="GO:0097602">
    <property type="term" value="F:cullin family protein binding"/>
    <property type="evidence" value="ECO:0007669"/>
    <property type="project" value="TreeGrafter"/>
</dbReference>
<dbReference type="InterPro" id="IPR042460">
    <property type="entry name" value="DCN1-like_PONY"/>
</dbReference>
<keyword evidence="6" id="KW-1185">Reference proteome</keyword>
<evidence type="ECO:0000313" key="4">
    <source>
        <dbReference type="EMBL" id="EJT76754.1"/>
    </source>
</evidence>
<dbReference type="eggNOG" id="KOG3077">
    <property type="taxonomic scope" value="Eukaryota"/>
</dbReference>
<name>J3NZH1_GAET3</name>
<feature type="domain" description="DCUN1" evidence="3">
    <location>
        <begin position="402"/>
        <end position="616"/>
    </location>
</feature>
<dbReference type="PANTHER" id="PTHR12281:SF31">
    <property type="entry name" value="DCN1-LIKE PROTEIN 3"/>
    <property type="match status" value="1"/>
</dbReference>
<evidence type="ECO:0000313" key="6">
    <source>
        <dbReference type="Proteomes" id="UP000006039"/>
    </source>
</evidence>
<evidence type="ECO:0000259" key="3">
    <source>
        <dbReference type="PROSITE" id="PS51229"/>
    </source>
</evidence>
<dbReference type="AlphaFoldDB" id="J3NZH1"/>
<dbReference type="EnsemblFungi" id="EJT76754">
    <property type="protein sequence ID" value="EJT76754"/>
    <property type="gene ID" value="GGTG_06670"/>
</dbReference>
<gene>
    <name evidence="5" type="primary">20347128</name>
    <name evidence="4" type="ORF">GGTG_06670</name>
</gene>
<feature type="compositionally biased region" description="Polar residues" evidence="2">
    <location>
        <begin position="282"/>
        <end position="292"/>
    </location>
</feature>
<dbReference type="GO" id="GO:0045116">
    <property type="term" value="P:protein neddylation"/>
    <property type="evidence" value="ECO:0007669"/>
    <property type="project" value="TreeGrafter"/>
</dbReference>
<protein>
    <recommendedName>
        <fullName evidence="1">Defective in cullin neddylation protein</fullName>
    </recommendedName>
</protein>
<accession>J3NZH1</accession>
<dbReference type="GO" id="GO:0031624">
    <property type="term" value="F:ubiquitin conjugating enzyme binding"/>
    <property type="evidence" value="ECO:0007669"/>
    <property type="project" value="TreeGrafter"/>
</dbReference>
<dbReference type="Pfam" id="PF14555">
    <property type="entry name" value="UBA_4"/>
    <property type="match status" value="1"/>
</dbReference>
<dbReference type="HOGENOM" id="CLU_432145_0_0_1"/>
<dbReference type="GO" id="GO:0000151">
    <property type="term" value="C:ubiquitin ligase complex"/>
    <property type="evidence" value="ECO:0007669"/>
    <property type="project" value="TreeGrafter"/>
</dbReference>